<name>A0A0S3SEX9_PHAAN</name>
<sequence length="113" mass="13189">MMYFFRKPCRITNVIFPEHNRRSCKCCCNLCRNFRARMVPANGVGCSGGVHVFRSLPAVMIGIRVTNLCKHYSRDACGFQKILRAPTNSVQRVFKISTHEFSELYYTPRQHRR</sequence>
<organism evidence="1 2">
    <name type="scientific">Vigna angularis var. angularis</name>
    <dbReference type="NCBI Taxonomy" id="157739"/>
    <lineage>
        <taxon>Eukaryota</taxon>
        <taxon>Viridiplantae</taxon>
        <taxon>Streptophyta</taxon>
        <taxon>Embryophyta</taxon>
        <taxon>Tracheophyta</taxon>
        <taxon>Spermatophyta</taxon>
        <taxon>Magnoliopsida</taxon>
        <taxon>eudicotyledons</taxon>
        <taxon>Gunneridae</taxon>
        <taxon>Pentapetalae</taxon>
        <taxon>rosids</taxon>
        <taxon>fabids</taxon>
        <taxon>Fabales</taxon>
        <taxon>Fabaceae</taxon>
        <taxon>Papilionoideae</taxon>
        <taxon>50 kb inversion clade</taxon>
        <taxon>NPAAA clade</taxon>
        <taxon>indigoferoid/millettioid clade</taxon>
        <taxon>Phaseoleae</taxon>
        <taxon>Vigna</taxon>
    </lineage>
</organism>
<proteinExistence type="predicted"/>
<reference evidence="1 2" key="1">
    <citation type="journal article" date="2015" name="Sci. Rep.">
        <title>The power of single molecule real-time sequencing technology in the de novo assembly of a eukaryotic genome.</title>
        <authorList>
            <person name="Sakai H."/>
            <person name="Naito K."/>
            <person name="Ogiso-Tanaka E."/>
            <person name="Takahashi Y."/>
            <person name="Iseki K."/>
            <person name="Muto C."/>
            <person name="Satou K."/>
            <person name="Teruya K."/>
            <person name="Shiroma A."/>
            <person name="Shimoji M."/>
            <person name="Hirano T."/>
            <person name="Itoh T."/>
            <person name="Kaga A."/>
            <person name="Tomooka N."/>
        </authorList>
    </citation>
    <scope>NUCLEOTIDE SEQUENCE [LARGE SCALE GENOMIC DNA]</scope>
    <source>
        <strain evidence="2">cv. Shumari</strain>
    </source>
</reference>
<evidence type="ECO:0000313" key="2">
    <source>
        <dbReference type="Proteomes" id="UP000291084"/>
    </source>
</evidence>
<accession>A0A0S3SEX9</accession>
<dbReference type="AlphaFoldDB" id="A0A0S3SEX9"/>
<gene>
    <name evidence="1" type="primary">Vigan.06G266400</name>
    <name evidence="1" type="ORF">VIGAN_06266400</name>
</gene>
<keyword evidence="2" id="KW-1185">Reference proteome</keyword>
<evidence type="ECO:0000313" key="1">
    <source>
        <dbReference type="EMBL" id="BAT91344.1"/>
    </source>
</evidence>
<dbReference type="Proteomes" id="UP000291084">
    <property type="component" value="Chromosome 6"/>
</dbReference>
<protein>
    <submittedName>
        <fullName evidence="1">Uncharacterized protein</fullName>
    </submittedName>
</protein>
<dbReference type="EMBL" id="AP015039">
    <property type="protein sequence ID" value="BAT91344.1"/>
    <property type="molecule type" value="Genomic_DNA"/>
</dbReference>